<evidence type="ECO:0000259" key="1">
    <source>
        <dbReference type="SMART" id="SM00418"/>
    </source>
</evidence>
<dbReference type="Pfam" id="PF12840">
    <property type="entry name" value="HTH_20"/>
    <property type="match status" value="1"/>
</dbReference>
<evidence type="ECO:0000313" key="3">
    <source>
        <dbReference type="Proteomes" id="UP000198614"/>
    </source>
</evidence>
<proteinExistence type="predicted"/>
<dbReference type="EMBL" id="FNAX01000012">
    <property type="protein sequence ID" value="SDF95561.1"/>
    <property type="molecule type" value="Genomic_DNA"/>
</dbReference>
<organism evidence="2 3">
    <name type="scientific">Streptomyces griseoaurantiacus</name>
    <dbReference type="NCBI Taxonomy" id="68213"/>
    <lineage>
        <taxon>Bacteria</taxon>
        <taxon>Bacillati</taxon>
        <taxon>Actinomycetota</taxon>
        <taxon>Actinomycetes</taxon>
        <taxon>Kitasatosporales</taxon>
        <taxon>Streptomycetaceae</taxon>
        <taxon>Streptomyces</taxon>
        <taxon>Streptomyces aurantiacus group</taxon>
    </lineage>
</organism>
<dbReference type="Pfam" id="PF19361">
    <property type="entry name" value="DUF5937"/>
    <property type="match status" value="1"/>
</dbReference>
<dbReference type="CDD" id="cd00090">
    <property type="entry name" value="HTH_ARSR"/>
    <property type="match status" value="1"/>
</dbReference>
<sequence>MLRIHFGWRDIQNVRLAQQPDPLWELMCAVCRWQTGQGPFAFGHWRHETAGRLARDPHAARALHTLRAFVPTSGYIPDLLTPPVTGEGLEAGLENVRATPRGRLVSELTRLAEAQPAAGGAVSPRIPAAVSLGLVTNLLRDSFHTLLEPYWQHVRSSVGDDVAVRARTVLGGGTAALLESLRPFARWNPPYLEVDYPADRELRLEGRGLTLVPSYFCWRRPTALADPGLDPVLVYPIAKQPLDIVRAGEERLEHLLGRTRSAVLAEVASHRVRTTTEVARSLGLAPASASYQVGVLRGAGLVVSCRQGKHVAHAATPLALSLLAGNGRSIRPASKAWSAS</sequence>
<gene>
    <name evidence="2" type="ORF">SAMN05216260_112194</name>
</gene>
<dbReference type="SMART" id="SM00418">
    <property type="entry name" value="HTH_ARSR"/>
    <property type="match status" value="1"/>
</dbReference>
<accession>A0A1G7QAH8</accession>
<feature type="domain" description="HTH arsR-type" evidence="1">
    <location>
        <begin position="250"/>
        <end position="328"/>
    </location>
</feature>
<protein>
    <submittedName>
        <fullName evidence="2">Transcriptional regulator, ArsR family</fullName>
    </submittedName>
</protein>
<dbReference type="Gene3D" id="1.10.10.10">
    <property type="entry name" value="Winged helix-like DNA-binding domain superfamily/Winged helix DNA-binding domain"/>
    <property type="match status" value="1"/>
</dbReference>
<name>A0A1G7QAH8_9ACTN</name>
<reference evidence="2 3" key="1">
    <citation type="submission" date="2016-10" db="EMBL/GenBank/DDBJ databases">
        <authorList>
            <person name="de Groot N.N."/>
        </authorList>
    </citation>
    <scope>NUCLEOTIDE SEQUENCE [LARGE SCALE GENOMIC DNA]</scope>
    <source>
        <strain evidence="2 3">CGMCC 4.1859</strain>
    </source>
</reference>
<dbReference type="SUPFAM" id="SSF46785">
    <property type="entry name" value="Winged helix' DNA-binding domain"/>
    <property type="match status" value="1"/>
</dbReference>
<dbReference type="InterPro" id="IPR036390">
    <property type="entry name" value="WH_DNA-bd_sf"/>
</dbReference>
<dbReference type="Proteomes" id="UP000198614">
    <property type="component" value="Unassembled WGS sequence"/>
</dbReference>
<dbReference type="InterPro" id="IPR001845">
    <property type="entry name" value="HTH_ArsR_DNA-bd_dom"/>
</dbReference>
<dbReference type="AlphaFoldDB" id="A0A1G7QAH8"/>
<evidence type="ECO:0000313" key="2">
    <source>
        <dbReference type="EMBL" id="SDF95561.1"/>
    </source>
</evidence>
<dbReference type="InterPro" id="IPR045981">
    <property type="entry name" value="DUF5937"/>
</dbReference>
<dbReference type="InterPro" id="IPR036388">
    <property type="entry name" value="WH-like_DNA-bd_sf"/>
</dbReference>
<dbReference type="InterPro" id="IPR011991">
    <property type="entry name" value="ArsR-like_HTH"/>
</dbReference>
<dbReference type="GO" id="GO:0003700">
    <property type="term" value="F:DNA-binding transcription factor activity"/>
    <property type="evidence" value="ECO:0007669"/>
    <property type="project" value="InterPro"/>
</dbReference>